<feature type="compositionally biased region" description="Pro residues" evidence="1">
    <location>
        <begin position="237"/>
        <end position="249"/>
    </location>
</feature>
<dbReference type="EMBL" id="ASPP01011641">
    <property type="protein sequence ID" value="ETO21413.1"/>
    <property type="molecule type" value="Genomic_DNA"/>
</dbReference>
<organism evidence="3 4">
    <name type="scientific">Reticulomyxa filosa</name>
    <dbReference type="NCBI Taxonomy" id="46433"/>
    <lineage>
        <taxon>Eukaryota</taxon>
        <taxon>Sar</taxon>
        <taxon>Rhizaria</taxon>
        <taxon>Retaria</taxon>
        <taxon>Foraminifera</taxon>
        <taxon>Monothalamids</taxon>
        <taxon>Reticulomyxidae</taxon>
        <taxon>Reticulomyxa</taxon>
    </lineage>
</organism>
<protein>
    <recommendedName>
        <fullName evidence="2">Protein kinase domain-containing protein</fullName>
    </recommendedName>
</protein>
<dbReference type="SMART" id="SM00220">
    <property type="entry name" value="S_TKc"/>
    <property type="match status" value="1"/>
</dbReference>
<name>X6N679_RETFI</name>
<keyword evidence="4" id="KW-1185">Reference proteome</keyword>
<evidence type="ECO:0000313" key="3">
    <source>
        <dbReference type="EMBL" id="ETO21413.1"/>
    </source>
</evidence>
<dbReference type="PROSITE" id="PS50011">
    <property type="entry name" value="PROTEIN_KINASE_DOM"/>
    <property type="match status" value="1"/>
</dbReference>
<evidence type="ECO:0000256" key="1">
    <source>
        <dbReference type="SAM" id="MobiDB-lite"/>
    </source>
</evidence>
<feature type="domain" description="Protein kinase" evidence="2">
    <location>
        <begin position="1"/>
        <end position="156"/>
    </location>
</feature>
<evidence type="ECO:0000259" key="2">
    <source>
        <dbReference type="PROSITE" id="PS50011"/>
    </source>
</evidence>
<dbReference type="InterPro" id="IPR000719">
    <property type="entry name" value="Prot_kinase_dom"/>
</dbReference>
<dbReference type="PANTHER" id="PTHR24347">
    <property type="entry name" value="SERINE/THREONINE-PROTEIN KINASE"/>
    <property type="match status" value="1"/>
</dbReference>
<dbReference type="InterPro" id="IPR008271">
    <property type="entry name" value="Ser/Thr_kinase_AS"/>
</dbReference>
<evidence type="ECO:0000313" key="4">
    <source>
        <dbReference type="Proteomes" id="UP000023152"/>
    </source>
</evidence>
<feature type="compositionally biased region" description="Low complexity" evidence="1">
    <location>
        <begin position="286"/>
        <end position="306"/>
    </location>
</feature>
<dbReference type="GO" id="GO:0005524">
    <property type="term" value="F:ATP binding"/>
    <property type="evidence" value="ECO:0007669"/>
    <property type="project" value="InterPro"/>
</dbReference>
<gene>
    <name evidence="3" type="ORF">RFI_15790</name>
</gene>
<reference evidence="3 4" key="1">
    <citation type="journal article" date="2013" name="Curr. Biol.">
        <title>The Genome of the Foraminiferan Reticulomyxa filosa.</title>
        <authorList>
            <person name="Glockner G."/>
            <person name="Hulsmann N."/>
            <person name="Schleicher M."/>
            <person name="Noegel A.A."/>
            <person name="Eichinger L."/>
            <person name="Gallinger C."/>
            <person name="Pawlowski J."/>
            <person name="Sierra R."/>
            <person name="Euteneuer U."/>
            <person name="Pillet L."/>
            <person name="Moustafa A."/>
            <person name="Platzer M."/>
            <person name="Groth M."/>
            <person name="Szafranski K."/>
            <person name="Schliwa M."/>
        </authorList>
    </citation>
    <scope>NUCLEOTIDE SEQUENCE [LARGE SCALE GENOMIC DNA]</scope>
</reference>
<dbReference type="Proteomes" id="UP000023152">
    <property type="component" value="Unassembled WGS sequence"/>
</dbReference>
<dbReference type="GO" id="GO:0004672">
    <property type="term" value="F:protein kinase activity"/>
    <property type="evidence" value="ECO:0007669"/>
    <property type="project" value="InterPro"/>
</dbReference>
<sequence>MWQLLSAIKYLHDKKIAHRDLKPENVLLKNNDSWDIKITDFGLSRVLQLDNEFLTTMCGTPMFLAPEILTNFKGFLFLEVDYWSMGVIMYLMLVGHAPYNDMDGHLLDLVKTGKFTFPSQSWQTVSAEAKDLVQNLMQIDPQKRFGWKQVYSHPWMQADKESVPEEFQLEGEKSTAVTPTQLMTMTTTETAIATETTMTTVTATATTVAAITTTTVTTMTKAAPALTSAPTSTSTPSPLPSSKPTPNPNPTVAAREEQKRLNMYSHIARESSTGLTAAFDDMNVASQQQEDSSQNQTQTQTQTQTQELKARSRPRGRKRGWNARGDLPLVDFRNENEDVNLPRQKNPDLIIPLLTFQFLFFFFFKKKIVCQCHLILFARNL</sequence>
<feature type="compositionally biased region" description="Basic residues" evidence="1">
    <location>
        <begin position="311"/>
        <end position="321"/>
    </location>
</feature>
<dbReference type="InterPro" id="IPR011009">
    <property type="entry name" value="Kinase-like_dom_sf"/>
</dbReference>
<accession>X6N679</accession>
<dbReference type="SUPFAM" id="SSF56112">
    <property type="entry name" value="Protein kinase-like (PK-like)"/>
    <property type="match status" value="1"/>
</dbReference>
<dbReference type="AlphaFoldDB" id="X6N679"/>
<feature type="compositionally biased region" description="Low complexity" evidence="1">
    <location>
        <begin position="222"/>
        <end position="236"/>
    </location>
</feature>
<dbReference type="OrthoDB" id="289250at2759"/>
<dbReference type="OMA" id="IRIACEN"/>
<comment type="caution">
    <text evidence="3">The sequence shown here is derived from an EMBL/GenBank/DDBJ whole genome shotgun (WGS) entry which is preliminary data.</text>
</comment>
<dbReference type="Gene3D" id="1.10.510.10">
    <property type="entry name" value="Transferase(Phosphotransferase) domain 1"/>
    <property type="match status" value="1"/>
</dbReference>
<dbReference type="Pfam" id="PF00069">
    <property type="entry name" value="Pkinase"/>
    <property type="match status" value="1"/>
</dbReference>
<feature type="region of interest" description="Disordered" evidence="1">
    <location>
        <begin position="222"/>
        <end position="252"/>
    </location>
</feature>
<dbReference type="PROSITE" id="PS00108">
    <property type="entry name" value="PROTEIN_KINASE_ST"/>
    <property type="match status" value="1"/>
</dbReference>
<feature type="region of interest" description="Disordered" evidence="1">
    <location>
        <begin position="285"/>
        <end position="324"/>
    </location>
</feature>
<proteinExistence type="predicted"/>